<dbReference type="AlphaFoldDB" id="A0A9X4X9X8"/>
<feature type="compositionally biased region" description="Low complexity" evidence="1">
    <location>
        <begin position="60"/>
        <end position="72"/>
    </location>
</feature>
<sequence length="174" mass="18968">MSKKITGEDGKVYVEQKPFYKRAWFWIVIVVLVVVIGGALGSGSDDDSSSSADKVEKTSSKAQSQKSSTKPKVSGEFTAALGSAETYANDMHMSKAAIYDQLISKSGDKFPEDAAKYAVDHVKADWNKNALESAKTYQKDMNMSTAEIKDQLTSNSGDKFTPEEAQYAVDNLSK</sequence>
<evidence type="ECO:0000256" key="1">
    <source>
        <dbReference type="SAM" id="MobiDB-lite"/>
    </source>
</evidence>
<evidence type="ECO:0000256" key="2">
    <source>
        <dbReference type="SAM" id="Phobius"/>
    </source>
</evidence>
<feature type="domain" description="Putative host cell surface-exposed lipoprotein Ltp-like HTH region" evidence="3">
    <location>
        <begin position="79"/>
        <end position="122"/>
    </location>
</feature>
<comment type="caution">
    <text evidence="4">The sequence shown here is derived from an EMBL/GenBank/DDBJ whole genome shotgun (WGS) entry which is preliminary data.</text>
</comment>
<feature type="transmembrane region" description="Helical" evidence="2">
    <location>
        <begin position="23"/>
        <end position="41"/>
    </location>
</feature>
<dbReference type="Pfam" id="PF07553">
    <property type="entry name" value="Lipoprotein_Ltp"/>
    <property type="match status" value="2"/>
</dbReference>
<dbReference type="InterPro" id="IPR036388">
    <property type="entry name" value="WH-like_DNA-bd_sf"/>
</dbReference>
<keyword evidence="2" id="KW-1133">Transmembrane helix</keyword>
<organism evidence="4 5">
    <name type="scientific">Lactobacillus johnsonii</name>
    <dbReference type="NCBI Taxonomy" id="33959"/>
    <lineage>
        <taxon>Bacteria</taxon>
        <taxon>Bacillati</taxon>
        <taxon>Bacillota</taxon>
        <taxon>Bacilli</taxon>
        <taxon>Lactobacillales</taxon>
        <taxon>Lactobacillaceae</taxon>
        <taxon>Lactobacillus</taxon>
    </lineage>
</organism>
<reference evidence="4 5" key="1">
    <citation type="submission" date="2019-11" db="EMBL/GenBank/DDBJ databases">
        <title>Gastrointestinal microbiota of Peromyscus leucopus.</title>
        <authorList>
            <person name="Milovic A."/>
            <person name="Bassam K."/>
            <person name="Barbour A.G."/>
        </authorList>
    </citation>
    <scope>NUCLEOTIDE SEQUENCE [LARGE SCALE GENOMIC DNA]</scope>
    <source>
        <strain evidence="4 5">LL8</strain>
    </source>
</reference>
<dbReference type="EMBL" id="WKKC01000030">
    <property type="protein sequence ID" value="MTE03859.1"/>
    <property type="molecule type" value="Genomic_DNA"/>
</dbReference>
<protein>
    <recommendedName>
        <fullName evidence="3">Putative host cell surface-exposed lipoprotein Ltp-like HTH region domain-containing protein</fullName>
    </recommendedName>
</protein>
<feature type="region of interest" description="Disordered" evidence="1">
    <location>
        <begin position="150"/>
        <end position="174"/>
    </location>
</feature>
<keyword evidence="2" id="KW-0472">Membrane</keyword>
<proteinExistence type="predicted"/>
<evidence type="ECO:0000313" key="5">
    <source>
        <dbReference type="Proteomes" id="UP000488295"/>
    </source>
</evidence>
<name>A0A9X4X9X8_LACJH</name>
<dbReference type="Gene3D" id="1.10.10.10">
    <property type="entry name" value="Winged helix-like DNA-binding domain superfamily/Winged helix DNA-binding domain"/>
    <property type="match status" value="2"/>
</dbReference>
<keyword evidence="2" id="KW-0812">Transmembrane</keyword>
<dbReference type="InterPro" id="IPR011434">
    <property type="entry name" value="Ltp-like_HTH"/>
</dbReference>
<gene>
    <name evidence="4" type="ORF">GJU95_08800</name>
</gene>
<feature type="domain" description="Putative host cell surface-exposed lipoprotein Ltp-like HTH region" evidence="3">
    <location>
        <begin position="125"/>
        <end position="172"/>
    </location>
</feature>
<accession>A0A9X4X9X8</accession>
<dbReference type="Proteomes" id="UP000488295">
    <property type="component" value="Unassembled WGS sequence"/>
</dbReference>
<dbReference type="RefSeq" id="WP_155692909.1">
    <property type="nucleotide sequence ID" value="NZ_WKKC01000030.1"/>
</dbReference>
<feature type="region of interest" description="Disordered" evidence="1">
    <location>
        <begin position="42"/>
        <end position="75"/>
    </location>
</feature>
<evidence type="ECO:0000259" key="3">
    <source>
        <dbReference type="Pfam" id="PF07553"/>
    </source>
</evidence>
<evidence type="ECO:0000313" key="4">
    <source>
        <dbReference type="EMBL" id="MTE03859.1"/>
    </source>
</evidence>